<organism evidence="1 2">
    <name type="scientific">Pseudobowmanella zhangzhouensis</name>
    <dbReference type="NCBI Taxonomy" id="1537679"/>
    <lineage>
        <taxon>Bacteria</taxon>
        <taxon>Pseudomonadati</taxon>
        <taxon>Pseudomonadota</taxon>
        <taxon>Gammaproteobacteria</taxon>
        <taxon>Alteromonadales</taxon>
        <taxon>Alteromonadaceae</taxon>
    </lineage>
</organism>
<name>A0ABW1XJ23_9ALTE</name>
<dbReference type="EMBL" id="JBHSUS010000001">
    <property type="protein sequence ID" value="MFC6440206.1"/>
    <property type="molecule type" value="Genomic_DNA"/>
</dbReference>
<dbReference type="RefSeq" id="WP_131258012.1">
    <property type="nucleotide sequence ID" value="NZ_JBHSUS010000001.1"/>
</dbReference>
<accession>A0ABW1XJ23</accession>
<comment type="caution">
    <text evidence="1">The sequence shown here is derived from an EMBL/GenBank/DDBJ whole genome shotgun (WGS) entry which is preliminary data.</text>
</comment>
<proteinExistence type="predicted"/>
<dbReference type="Proteomes" id="UP001596364">
    <property type="component" value="Unassembled WGS sequence"/>
</dbReference>
<keyword evidence="2" id="KW-1185">Reference proteome</keyword>
<gene>
    <name evidence="1" type="ORF">ACFP85_08610</name>
</gene>
<evidence type="ECO:0000313" key="2">
    <source>
        <dbReference type="Proteomes" id="UP001596364"/>
    </source>
</evidence>
<sequence>MTTPEKPHNAGALAQLHQAKRQNVAHRSGSARFLARLADEDHQRIALLIRKWLEQDALK</sequence>
<evidence type="ECO:0000313" key="1">
    <source>
        <dbReference type="EMBL" id="MFC6440206.1"/>
    </source>
</evidence>
<protein>
    <submittedName>
        <fullName evidence="1">Uncharacterized protein</fullName>
    </submittedName>
</protein>
<reference evidence="2" key="1">
    <citation type="journal article" date="2019" name="Int. J. Syst. Evol. Microbiol.">
        <title>The Global Catalogue of Microorganisms (GCM) 10K type strain sequencing project: providing services to taxonomists for standard genome sequencing and annotation.</title>
        <authorList>
            <consortium name="The Broad Institute Genomics Platform"/>
            <consortium name="The Broad Institute Genome Sequencing Center for Infectious Disease"/>
            <person name="Wu L."/>
            <person name="Ma J."/>
        </authorList>
    </citation>
    <scope>NUCLEOTIDE SEQUENCE [LARGE SCALE GENOMIC DNA]</scope>
    <source>
        <strain evidence="2">CGMCC 1.16031</strain>
    </source>
</reference>